<dbReference type="CDD" id="cd05260">
    <property type="entry name" value="GDP_MD_SDR_e"/>
    <property type="match status" value="1"/>
</dbReference>
<dbReference type="AlphaFoldDB" id="A0A1F8F3R4"/>
<dbReference type="Pfam" id="PF16363">
    <property type="entry name" value="GDP_Man_Dehyd"/>
    <property type="match status" value="1"/>
</dbReference>
<sequence>MGKKILITGIHGSGASYLTDFIVANHPECEIHGAGRWHTSRNLSQTKNEVHVHACDLKDFSSILKVLNAINPDYIFHLASHANVRESFDIPLAVIENNVMGTANFLEAVRTAGITPRIQLCSTSEVYGQVDPKNVPIKEDCPIKPSSPYAVSKTFQDHLGYVYYRSFGIPIITTRMFTYINPRRSDLFATAFALQVARIEAGLQKELVHGNLDSVRTLIDSRDAMEAYWVAIEKCIPGEVYNIGGSTTMTVGEFLEILKQKASCPIPSRLNKELLRPADVTLQIPDTSKFTAQTGWQPRYTIEESVEYLLEHCRKTVRT</sequence>
<dbReference type="InterPro" id="IPR016040">
    <property type="entry name" value="NAD(P)-bd_dom"/>
</dbReference>
<evidence type="ECO:0000313" key="3">
    <source>
        <dbReference type="Proteomes" id="UP000176834"/>
    </source>
</evidence>
<dbReference type="PANTHER" id="PTHR43000">
    <property type="entry name" value="DTDP-D-GLUCOSE 4,6-DEHYDRATASE-RELATED"/>
    <property type="match status" value="1"/>
</dbReference>
<reference evidence="2 3" key="1">
    <citation type="journal article" date="2016" name="Nat. Commun.">
        <title>Thousands of microbial genomes shed light on interconnected biogeochemical processes in an aquifer system.</title>
        <authorList>
            <person name="Anantharaman K."/>
            <person name="Brown C.T."/>
            <person name="Hug L.A."/>
            <person name="Sharon I."/>
            <person name="Castelle C.J."/>
            <person name="Probst A.J."/>
            <person name="Thomas B.C."/>
            <person name="Singh A."/>
            <person name="Wilkins M.J."/>
            <person name="Karaoz U."/>
            <person name="Brodie E.L."/>
            <person name="Williams K.H."/>
            <person name="Hubbard S.S."/>
            <person name="Banfield J.F."/>
        </authorList>
    </citation>
    <scope>NUCLEOTIDE SEQUENCE [LARGE SCALE GENOMIC DNA]</scope>
</reference>
<dbReference type="Gene3D" id="3.90.25.10">
    <property type="entry name" value="UDP-galactose 4-epimerase, domain 1"/>
    <property type="match status" value="1"/>
</dbReference>
<organism evidence="2 3">
    <name type="scientific">Candidatus Yanofskybacteria bacterium RIFCSPHIGHO2_02_FULL_38_22b</name>
    <dbReference type="NCBI Taxonomy" id="1802673"/>
    <lineage>
        <taxon>Bacteria</taxon>
        <taxon>Candidatus Yanofskyibacteriota</taxon>
    </lineage>
</organism>
<comment type="caution">
    <text evidence="2">The sequence shown here is derived from an EMBL/GenBank/DDBJ whole genome shotgun (WGS) entry which is preliminary data.</text>
</comment>
<gene>
    <name evidence="2" type="ORF">A3B86_02800</name>
</gene>
<dbReference type="Gene3D" id="3.40.50.720">
    <property type="entry name" value="NAD(P)-binding Rossmann-like Domain"/>
    <property type="match status" value="1"/>
</dbReference>
<feature type="domain" description="NAD(P)-binding" evidence="1">
    <location>
        <begin position="6"/>
        <end position="307"/>
    </location>
</feature>
<evidence type="ECO:0000313" key="2">
    <source>
        <dbReference type="EMBL" id="OGN07784.1"/>
    </source>
</evidence>
<evidence type="ECO:0000259" key="1">
    <source>
        <dbReference type="Pfam" id="PF16363"/>
    </source>
</evidence>
<dbReference type="InterPro" id="IPR036291">
    <property type="entry name" value="NAD(P)-bd_dom_sf"/>
</dbReference>
<dbReference type="EMBL" id="MGJN01000001">
    <property type="protein sequence ID" value="OGN07784.1"/>
    <property type="molecule type" value="Genomic_DNA"/>
</dbReference>
<dbReference type="SUPFAM" id="SSF51735">
    <property type="entry name" value="NAD(P)-binding Rossmann-fold domains"/>
    <property type="match status" value="1"/>
</dbReference>
<accession>A0A1F8F3R4</accession>
<proteinExistence type="predicted"/>
<name>A0A1F8F3R4_9BACT</name>
<dbReference type="Proteomes" id="UP000176834">
    <property type="component" value="Unassembled WGS sequence"/>
</dbReference>
<protein>
    <recommendedName>
        <fullName evidence="1">NAD(P)-binding domain-containing protein</fullName>
    </recommendedName>
</protein>